<dbReference type="PROSITE" id="PS50146">
    <property type="entry name" value="DAGK"/>
    <property type="match status" value="1"/>
</dbReference>
<evidence type="ECO:0000313" key="12">
    <source>
        <dbReference type="EMBL" id="OUZ37570.1"/>
    </source>
</evidence>
<organism evidence="12 13">
    <name type="scientific">Solibacillus kalamii</name>
    <dbReference type="NCBI Taxonomy" id="1748298"/>
    <lineage>
        <taxon>Bacteria</taxon>
        <taxon>Bacillati</taxon>
        <taxon>Bacillota</taxon>
        <taxon>Bacilli</taxon>
        <taxon>Bacillales</taxon>
        <taxon>Caryophanaceae</taxon>
        <taxon>Solibacillus</taxon>
    </lineage>
</organism>
<proteinExistence type="inferred from homology"/>
<name>A0ABX3ZDD7_9BACL</name>
<keyword evidence="4" id="KW-0808">Transferase</keyword>
<keyword evidence="3" id="KW-0444">Lipid biosynthesis</keyword>
<reference evidence="12 13" key="1">
    <citation type="journal article" date="2017" name="Int. J. Syst. Evol. Microbiol.">
        <title>Solibacillus kalamii sp. nov., isolated from a high-efficiency particulate arrestance filter system used in the International Space Station.</title>
        <authorList>
            <person name="Checinska Sielaff A."/>
            <person name="Kumar R.M."/>
            <person name="Pal D."/>
            <person name="Mayilraj S."/>
            <person name="Venkateswaran K."/>
        </authorList>
    </citation>
    <scope>NUCLEOTIDE SEQUENCE [LARGE SCALE GENOMIC DNA]</scope>
    <source>
        <strain evidence="12 13">ISSFR-015</strain>
    </source>
</reference>
<dbReference type="PANTHER" id="PTHR12358:SF54">
    <property type="entry name" value="SPHINGOSINE KINASE RELATED PROTEIN"/>
    <property type="match status" value="1"/>
</dbReference>
<keyword evidence="5" id="KW-0547">Nucleotide-binding</keyword>
<dbReference type="SMART" id="SM00046">
    <property type="entry name" value="DAGKc"/>
    <property type="match status" value="1"/>
</dbReference>
<dbReference type="PANTHER" id="PTHR12358">
    <property type="entry name" value="SPHINGOSINE KINASE"/>
    <property type="match status" value="1"/>
</dbReference>
<evidence type="ECO:0000256" key="6">
    <source>
        <dbReference type="ARBA" id="ARBA00022777"/>
    </source>
</evidence>
<evidence type="ECO:0000256" key="4">
    <source>
        <dbReference type="ARBA" id="ARBA00022679"/>
    </source>
</evidence>
<keyword evidence="6 12" id="KW-0418">Kinase</keyword>
<evidence type="ECO:0000256" key="8">
    <source>
        <dbReference type="ARBA" id="ARBA00023098"/>
    </source>
</evidence>
<dbReference type="Pfam" id="PF19279">
    <property type="entry name" value="YegS_C"/>
    <property type="match status" value="1"/>
</dbReference>
<comment type="similarity">
    <text evidence="2">Belongs to the diacylglycerol/lipid kinase family.</text>
</comment>
<keyword evidence="8" id="KW-0443">Lipid metabolism</keyword>
<evidence type="ECO:0000256" key="10">
    <source>
        <dbReference type="ARBA" id="ARBA00023264"/>
    </source>
</evidence>
<dbReference type="Gene3D" id="3.40.50.10330">
    <property type="entry name" value="Probable inorganic polyphosphate/atp-NAD kinase, domain 1"/>
    <property type="match status" value="1"/>
</dbReference>
<dbReference type="InterPro" id="IPR005218">
    <property type="entry name" value="Diacylglycerol/lipid_kinase"/>
</dbReference>
<dbReference type="InterPro" id="IPR016064">
    <property type="entry name" value="NAD/diacylglycerol_kinase_sf"/>
</dbReference>
<evidence type="ECO:0000256" key="2">
    <source>
        <dbReference type="ARBA" id="ARBA00005983"/>
    </source>
</evidence>
<dbReference type="InterPro" id="IPR045540">
    <property type="entry name" value="YegS/DAGK_C"/>
</dbReference>
<keyword evidence="10" id="KW-1208">Phospholipid metabolism</keyword>
<feature type="domain" description="DAGKc" evidence="11">
    <location>
        <begin position="1"/>
        <end position="98"/>
    </location>
</feature>
<evidence type="ECO:0000256" key="3">
    <source>
        <dbReference type="ARBA" id="ARBA00022516"/>
    </source>
</evidence>
<dbReference type="InterPro" id="IPR017438">
    <property type="entry name" value="ATP-NAD_kinase_N"/>
</dbReference>
<evidence type="ECO:0000259" key="11">
    <source>
        <dbReference type="PROSITE" id="PS50146"/>
    </source>
</evidence>
<keyword evidence="9" id="KW-0594">Phospholipid biosynthesis</keyword>
<dbReference type="GO" id="GO:0016301">
    <property type="term" value="F:kinase activity"/>
    <property type="evidence" value="ECO:0007669"/>
    <property type="project" value="UniProtKB-KW"/>
</dbReference>
<dbReference type="EMBL" id="NHNT01000015">
    <property type="protein sequence ID" value="OUZ37570.1"/>
    <property type="molecule type" value="Genomic_DNA"/>
</dbReference>
<comment type="caution">
    <text evidence="12">The sequence shown here is derived from an EMBL/GenBank/DDBJ whole genome shotgun (WGS) entry which is preliminary data.</text>
</comment>
<keyword evidence="13" id="KW-1185">Reference proteome</keyword>
<dbReference type="Pfam" id="PF00781">
    <property type="entry name" value="DAGK_cat"/>
    <property type="match status" value="1"/>
</dbReference>
<dbReference type="InterPro" id="IPR050187">
    <property type="entry name" value="Lipid_Phosphate_FormReg"/>
</dbReference>
<evidence type="ECO:0000313" key="13">
    <source>
        <dbReference type="Proteomes" id="UP000196594"/>
    </source>
</evidence>
<dbReference type="SUPFAM" id="SSF111331">
    <property type="entry name" value="NAD kinase/diacylglycerol kinase-like"/>
    <property type="match status" value="1"/>
</dbReference>
<dbReference type="Proteomes" id="UP000196594">
    <property type="component" value="Unassembled WGS sequence"/>
</dbReference>
<dbReference type="NCBIfam" id="TIGR00147">
    <property type="entry name" value="YegS/Rv2252/BmrU family lipid kinase"/>
    <property type="match status" value="1"/>
</dbReference>
<dbReference type="InterPro" id="IPR001206">
    <property type="entry name" value="Diacylglycerol_kinase_cat_dom"/>
</dbReference>
<evidence type="ECO:0000256" key="1">
    <source>
        <dbReference type="ARBA" id="ARBA00001946"/>
    </source>
</evidence>
<evidence type="ECO:0000256" key="7">
    <source>
        <dbReference type="ARBA" id="ARBA00022840"/>
    </source>
</evidence>
<accession>A0ABX3ZDD7</accession>
<sequence length="306" mass="33973">MEVHFIINPYAGNGQGIKRWRQFEQQLAIPYQSHLTKYEGHTMLLANELAGRATKENPVCLIAIGGDGTIHEVLNGAIHFKNVYLGAVSAGSGNDFARGYQAFKTSKQVEQFINTVNSSSHDCGVVKQGGTTKYFINNFGVGFDALVAGIANSSSLKRSLNKWKLGKLSYPYYVIHALFTYKPFKLTISREGKIKQYQNVWFVTASNQPYFGGGMKLSPNSNTSDGQFELTVVSNLSKWKLLFLFGTVFLGKHTLLKEVEQFAAMEAKLIFDEPVMAHADGETQKLATGQNKIQITVQKKAWNLAK</sequence>
<protein>
    <submittedName>
        <fullName evidence="12">Sphingosine kinase</fullName>
    </submittedName>
</protein>
<evidence type="ECO:0000256" key="9">
    <source>
        <dbReference type="ARBA" id="ARBA00023209"/>
    </source>
</evidence>
<gene>
    <name evidence="12" type="ORF">CBM15_17350</name>
</gene>
<evidence type="ECO:0000256" key="5">
    <source>
        <dbReference type="ARBA" id="ARBA00022741"/>
    </source>
</evidence>
<keyword evidence="7" id="KW-0067">ATP-binding</keyword>
<comment type="cofactor">
    <cofactor evidence="1">
        <name>Mg(2+)</name>
        <dbReference type="ChEBI" id="CHEBI:18420"/>
    </cofactor>
</comment>
<dbReference type="Gene3D" id="2.60.200.40">
    <property type="match status" value="1"/>
</dbReference>
<dbReference type="RefSeq" id="WP_087618446.1">
    <property type="nucleotide sequence ID" value="NZ_JAFBEY010000012.1"/>
</dbReference>